<proteinExistence type="predicted"/>
<evidence type="ECO:0000256" key="1">
    <source>
        <dbReference type="SAM" id="Phobius"/>
    </source>
</evidence>
<keyword evidence="1" id="KW-0812">Transmembrane</keyword>
<evidence type="ECO:0000313" key="2">
    <source>
        <dbReference type="EMBL" id="BAX52411.1"/>
    </source>
</evidence>
<evidence type="ECO:0000313" key="3">
    <source>
        <dbReference type="Proteomes" id="UP000218676"/>
    </source>
</evidence>
<keyword evidence="1" id="KW-0472">Membrane</keyword>
<feature type="transmembrane region" description="Helical" evidence="1">
    <location>
        <begin position="206"/>
        <end position="228"/>
    </location>
</feature>
<name>A0AAD1CD98_PHODP</name>
<accession>A0AAD1CD98</accession>
<dbReference type="EMBL" id="AP018045">
    <property type="protein sequence ID" value="BAX52411.1"/>
    <property type="molecule type" value="Genomic_DNA"/>
</dbReference>
<keyword evidence="1" id="KW-1133">Transmembrane helix</keyword>
<protein>
    <submittedName>
        <fullName evidence="2">Uncharacterized protein</fullName>
    </submittedName>
</protein>
<gene>
    <name evidence="2" type="ORF">PDPUS_1_01037</name>
</gene>
<sequence>MSFSLKKFFLIALLSIFISSSLVVTYLSYRSEQISFEVNKSLNSSFTQLKKDVLLIQEVHNHSQDLNKLVTLILASRSLRSVAYIQDDHYVYSDRQLHLNQKISSNLQQRIKTEALPFLYRKQSSLNNIEELHFVIKGKNGFYQLFLNARYMDDWLDNANLTLNGYVVNNHNQPIINQPQKLLIKAVYQSPQYPFKVVIGEPTQDVIMLIAMGAAFIFAFILLGLLFAKHLYNNNFSFRVDIERAIRAKEFIAYYQPIVW</sequence>
<reference evidence="3" key="1">
    <citation type="submission" date="2017-05" db="EMBL/GenBank/DDBJ databases">
        <title>Whole genome sequence of fish pathogenic bacteria, Photobacterium damselae subsp. piscicida, strain 91-197, isolated from hybrid striped bass (Morone sp.) in USA.</title>
        <authorList>
            <person name="Teru Y."/>
            <person name="Hikima J."/>
            <person name="Kono T."/>
            <person name="Sakai M."/>
            <person name="Takano T."/>
            <person name="Hawke J.P."/>
            <person name="Takeyama H."/>
            <person name="Aoki T."/>
        </authorList>
    </citation>
    <scope>NUCLEOTIDE SEQUENCE [LARGE SCALE GENOMIC DNA]</scope>
    <source>
        <strain evidence="3">91-197</strain>
    </source>
</reference>
<dbReference type="Proteomes" id="UP000218676">
    <property type="component" value="Chromosome 1"/>
</dbReference>
<dbReference type="AlphaFoldDB" id="A0AAD1CD98"/>
<organism evidence="2 3">
    <name type="scientific">Photobacterium damsela subsp. piscicida</name>
    <name type="common">Pasteurella piscicida</name>
    <dbReference type="NCBI Taxonomy" id="38294"/>
    <lineage>
        <taxon>Bacteria</taxon>
        <taxon>Pseudomonadati</taxon>
        <taxon>Pseudomonadota</taxon>
        <taxon>Gammaproteobacteria</taxon>
        <taxon>Vibrionales</taxon>
        <taxon>Vibrionaceae</taxon>
        <taxon>Photobacterium</taxon>
    </lineage>
</organism>